<protein>
    <submittedName>
        <fullName evidence="1">Uncharacterized protein</fullName>
    </submittedName>
</protein>
<evidence type="ECO:0000313" key="1">
    <source>
        <dbReference type="EMBL" id="SUA70388.1"/>
    </source>
</evidence>
<reference evidence="1 2" key="1">
    <citation type="submission" date="2018-06" db="EMBL/GenBank/DDBJ databases">
        <authorList>
            <consortium name="Pathogen Informatics"/>
            <person name="Doyle S."/>
        </authorList>
    </citation>
    <scope>NUCLEOTIDE SEQUENCE [LARGE SCALE GENOMIC DNA]</scope>
    <source>
        <strain evidence="1 2">NCTC10343</strain>
    </source>
</reference>
<organism evidence="1 2">
    <name type="scientific">Paenibacillus polymyxa</name>
    <name type="common">Bacillus polymyxa</name>
    <dbReference type="NCBI Taxonomy" id="1406"/>
    <lineage>
        <taxon>Bacteria</taxon>
        <taxon>Bacillati</taxon>
        <taxon>Bacillota</taxon>
        <taxon>Bacilli</taxon>
        <taxon>Bacillales</taxon>
        <taxon>Paenibacillaceae</taxon>
        <taxon>Paenibacillus</taxon>
    </lineage>
</organism>
<gene>
    <name evidence="1" type="ORF">NCTC10343_03260</name>
</gene>
<proteinExistence type="predicted"/>
<dbReference type="AlphaFoldDB" id="A0A378Y0L4"/>
<name>A0A378Y0L4_PAEPO</name>
<evidence type="ECO:0000313" key="2">
    <source>
        <dbReference type="Proteomes" id="UP000254400"/>
    </source>
</evidence>
<sequence length="40" mass="4440">MLRKMALLIVATSFLFIVTLPVQTDGQHQNIVLYDQHGGA</sequence>
<accession>A0A378Y0L4</accession>
<dbReference type="EMBL" id="UGSC01000001">
    <property type="protein sequence ID" value="SUA70388.1"/>
    <property type="molecule type" value="Genomic_DNA"/>
</dbReference>
<dbReference type="Proteomes" id="UP000254400">
    <property type="component" value="Unassembled WGS sequence"/>
</dbReference>